<organism evidence="6 7">
    <name type="scientific">Mycobacterium heidelbergense</name>
    <dbReference type="NCBI Taxonomy" id="53376"/>
    <lineage>
        <taxon>Bacteria</taxon>
        <taxon>Bacillati</taxon>
        <taxon>Actinomycetota</taxon>
        <taxon>Actinomycetes</taxon>
        <taxon>Mycobacteriales</taxon>
        <taxon>Mycobacteriaceae</taxon>
        <taxon>Mycobacterium</taxon>
        <taxon>Mycobacterium simiae complex</taxon>
    </lineage>
</organism>
<dbReference type="AlphaFoldDB" id="A0A1X0DK02"/>
<dbReference type="STRING" id="53376.BST25_14215"/>
<keyword evidence="2 4" id="KW-0238">DNA-binding</keyword>
<dbReference type="PANTHER" id="PTHR30055">
    <property type="entry name" value="HTH-TYPE TRANSCRIPTIONAL REGULATOR RUTR"/>
    <property type="match status" value="1"/>
</dbReference>
<proteinExistence type="predicted"/>
<keyword evidence="7" id="KW-1185">Reference proteome</keyword>
<gene>
    <name evidence="6" type="ORF">BST25_14215</name>
</gene>
<dbReference type="PROSITE" id="PS01081">
    <property type="entry name" value="HTH_TETR_1"/>
    <property type="match status" value="1"/>
</dbReference>
<evidence type="ECO:0000256" key="2">
    <source>
        <dbReference type="ARBA" id="ARBA00023125"/>
    </source>
</evidence>
<dbReference type="InterPro" id="IPR050109">
    <property type="entry name" value="HTH-type_TetR-like_transc_reg"/>
</dbReference>
<evidence type="ECO:0000313" key="6">
    <source>
        <dbReference type="EMBL" id="ORA72731.1"/>
    </source>
</evidence>
<dbReference type="Gene3D" id="1.10.357.10">
    <property type="entry name" value="Tetracycline Repressor, domain 2"/>
    <property type="match status" value="1"/>
</dbReference>
<dbReference type="GO" id="GO:0003700">
    <property type="term" value="F:DNA-binding transcription factor activity"/>
    <property type="evidence" value="ECO:0007669"/>
    <property type="project" value="TreeGrafter"/>
</dbReference>
<reference evidence="6 7" key="1">
    <citation type="submission" date="2017-02" db="EMBL/GenBank/DDBJ databases">
        <title>The new phylogeny of genus Mycobacterium.</title>
        <authorList>
            <person name="Tortoli E."/>
            <person name="Trovato A."/>
            <person name="Cirillo D.M."/>
        </authorList>
    </citation>
    <scope>NUCLEOTIDE SEQUENCE [LARGE SCALE GENOMIC DNA]</scope>
    <source>
        <strain evidence="6 7">DSM 44471</strain>
    </source>
</reference>
<dbReference type="InterPro" id="IPR009057">
    <property type="entry name" value="Homeodomain-like_sf"/>
</dbReference>
<dbReference type="Proteomes" id="UP000192566">
    <property type="component" value="Unassembled WGS sequence"/>
</dbReference>
<keyword evidence="1" id="KW-0805">Transcription regulation</keyword>
<protein>
    <recommendedName>
        <fullName evidence="5">HTH tetR-type domain-containing protein</fullName>
    </recommendedName>
</protein>
<comment type="caution">
    <text evidence="6">The sequence shown here is derived from an EMBL/GenBank/DDBJ whole genome shotgun (WGS) entry which is preliminary data.</text>
</comment>
<name>A0A1X0DK02_MYCHE</name>
<accession>A0A1X0DK02</accession>
<evidence type="ECO:0000256" key="1">
    <source>
        <dbReference type="ARBA" id="ARBA00023015"/>
    </source>
</evidence>
<dbReference type="Pfam" id="PF00440">
    <property type="entry name" value="TetR_N"/>
    <property type="match status" value="1"/>
</dbReference>
<keyword evidence="3" id="KW-0804">Transcription</keyword>
<dbReference type="PROSITE" id="PS50977">
    <property type="entry name" value="HTH_TETR_2"/>
    <property type="match status" value="1"/>
</dbReference>
<dbReference type="InterPro" id="IPR001647">
    <property type="entry name" value="HTH_TetR"/>
</dbReference>
<evidence type="ECO:0000256" key="3">
    <source>
        <dbReference type="ARBA" id="ARBA00023163"/>
    </source>
</evidence>
<sequence length="219" mass="23559">MADRSARRCPTGFHPPQQARSRAALQRLLASAQHVLVTEGLEELTIARVAEHAGVSVGGVYRRFAGKEQLIDAVKHAFVERLEHNVAAALDNADPSLGGVVDAFTAALSETLDESGRLIPVMLAGGRGADPPEEGLRTLAGLQQRFLDAAAPHRQQVRHPDPAAALDIAFRSVIAAGAHRAAISPWLPDGLTWRQWAREITDMITTYLTVERQSTSSAP</sequence>
<feature type="DNA-binding region" description="H-T-H motif" evidence="4">
    <location>
        <begin position="45"/>
        <end position="64"/>
    </location>
</feature>
<evidence type="ECO:0000256" key="4">
    <source>
        <dbReference type="PROSITE-ProRule" id="PRU00335"/>
    </source>
</evidence>
<dbReference type="SUPFAM" id="SSF46689">
    <property type="entry name" value="Homeodomain-like"/>
    <property type="match status" value="1"/>
</dbReference>
<dbReference type="PRINTS" id="PR00455">
    <property type="entry name" value="HTHTETR"/>
</dbReference>
<dbReference type="InterPro" id="IPR023772">
    <property type="entry name" value="DNA-bd_HTH_TetR-type_CS"/>
</dbReference>
<evidence type="ECO:0000259" key="5">
    <source>
        <dbReference type="PROSITE" id="PS50977"/>
    </source>
</evidence>
<dbReference type="PANTHER" id="PTHR30055:SF234">
    <property type="entry name" value="HTH-TYPE TRANSCRIPTIONAL REGULATOR BETI"/>
    <property type="match status" value="1"/>
</dbReference>
<dbReference type="EMBL" id="MVHR01000019">
    <property type="protein sequence ID" value="ORA72731.1"/>
    <property type="molecule type" value="Genomic_DNA"/>
</dbReference>
<evidence type="ECO:0000313" key="7">
    <source>
        <dbReference type="Proteomes" id="UP000192566"/>
    </source>
</evidence>
<dbReference type="GO" id="GO:0000976">
    <property type="term" value="F:transcription cis-regulatory region binding"/>
    <property type="evidence" value="ECO:0007669"/>
    <property type="project" value="TreeGrafter"/>
</dbReference>
<feature type="domain" description="HTH tetR-type" evidence="5">
    <location>
        <begin position="22"/>
        <end position="82"/>
    </location>
</feature>